<name>A0A6G0Z5T8_APHCR</name>
<sequence>MHYTQYKYKYTSDTLVASCSFRLFSWTRKSYECSEIKRFAPFAVAKAIPTDTELTNHIFVQKHLPHFGLKKQKKINKIGTKKYNTILELVNGKSRYKQNR</sequence>
<dbReference type="AlphaFoldDB" id="A0A6G0Z5T8"/>
<gene>
    <name evidence="1" type="ORF">FWK35_00003792</name>
</gene>
<accession>A0A6G0Z5T8</accession>
<dbReference type="Proteomes" id="UP000478052">
    <property type="component" value="Unassembled WGS sequence"/>
</dbReference>
<keyword evidence="2" id="KW-1185">Reference proteome</keyword>
<evidence type="ECO:0000313" key="2">
    <source>
        <dbReference type="Proteomes" id="UP000478052"/>
    </source>
</evidence>
<organism evidence="1 2">
    <name type="scientific">Aphis craccivora</name>
    <name type="common">Cowpea aphid</name>
    <dbReference type="NCBI Taxonomy" id="307492"/>
    <lineage>
        <taxon>Eukaryota</taxon>
        <taxon>Metazoa</taxon>
        <taxon>Ecdysozoa</taxon>
        <taxon>Arthropoda</taxon>
        <taxon>Hexapoda</taxon>
        <taxon>Insecta</taxon>
        <taxon>Pterygota</taxon>
        <taxon>Neoptera</taxon>
        <taxon>Paraneoptera</taxon>
        <taxon>Hemiptera</taxon>
        <taxon>Sternorrhyncha</taxon>
        <taxon>Aphidomorpha</taxon>
        <taxon>Aphidoidea</taxon>
        <taxon>Aphididae</taxon>
        <taxon>Aphidini</taxon>
        <taxon>Aphis</taxon>
        <taxon>Aphis</taxon>
    </lineage>
</organism>
<reference evidence="1 2" key="1">
    <citation type="submission" date="2019-08" db="EMBL/GenBank/DDBJ databases">
        <title>Whole genome of Aphis craccivora.</title>
        <authorList>
            <person name="Voronova N.V."/>
            <person name="Shulinski R.S."/>
            <person name="Bandarenka Y.V."/>
            <person name="Zhorov D.G."/>
            <person name="Warner D."/>
        </authorList>
    </citation>
    <scope>NUCLEOTIDE SEQUENCE [LARGE SCALE GENOMIC DNA]</scope>
    <source>
        <strain evidence="1">180601</strain>
        <tissue evidence="1">Whole Body</tissue>
    </source>
</reference>
<proteinExistence type="predicted"/>
<comment type="caution">
    <text evidence="1">The sequence shown here is derived from an EMBL/GenBank/DDBJ whole genome shotgun (WGS) entry which is preliminary data.</text>
</comment>
<dbReference type="EMBL" id="VUJU01001308">
    <property type="protein sequence ID" value="KAF0765867.1"/>
    <property type="molecule type" value="Genomic_DNA"/>
</dbReference>
<evidence type="ECO:0000313" key="1">
    <source>
        <dbReference type="EMBL" id="KAF0765867.1"/>
    </source>
</evidence>
<protein>
    <submittedName>
        <fullName evidence="1">Neuroligin-2</fullName>
    </submittedName>
</protein>